<dbReference type="GO" id="GO:0016887">
    <property type="term" value="F:ATP hydrolysis activity"/>
    <property type="evidence" value="ECO:0007669"/>
    <property type="project" value="InterPro"/>
</dbReference>
<dbReference type="InterPro" id="IPR036412">
    <property type="entry name" value="HAD-like_sf"/>
</dbReference>
<dbReference type="PRINTS" id="PR00119">
    <property type="entry name" value="CATATPASE"/>
</dbReference>
<dbReference type="NCBIfam" id="TIGR01494">
    <property type="entry name" value="ATPase_P-type"/>
    <property type="match status" value="1"/>
</dbReference>
<gene>
    <name evidence="12" type="ORF">GZA08_04755</name>
</gene>
<dbReference type="SFLD" id="SFLDS00003">
    <property type="entry name" value="Haloacid_Dehalogenase"/>
    <property type="match status" value="1"/>
</dbReference>
<keyword evidence="4 10" id="KW-0479">Metal-binding</keyword>
<dbReference type="FunFam" id="2.70.150.10:FF:000002">
    <property type="entry name" value="Copper-transporting ATPase 1, putative"/>
    <property type="match status" value="1"/>
</dbReference>
<dbReference type="SUPFAM" id="SSF81665">
    <property type="entry name" value="Calcium ATPase, transmembrane domain M"/>
    <property type="match status" value="1"/>
</dbReference>
<dbReference type="InterPro" id="IPR023298">
    <property type="entry name" value="ATPase_P-typ_TM_dom_sf"/>
</dbReference>
<protein>
    <recommendedName>
        <fullName evidence="8">P-type Zn(2+) transporter</fullName>
        <ecNumber evidence="8">7.2.2.12</ecNumber>
    </recommendedName>
</protein>
<evidence type="ECO:0000313" key="12">
    <source>
        <dbReference type="EMBL" id="NDV00279.1"/>
    </source>
</evidence>
<dbReference type="NCBIfam" id="TIGR01511">
    <property type="entry name" value="ATPase-IB1_Cu"/>
    <property type="match status" value="1"/>
</dbReference>
<dbReference type="PROSITE" id="PS00154">
    <property type="entry name" value="ATPASE_E1_E2"/>
    <property type="match status" value="1"/>
</dbReference>
<evidence type="ECO:0000256" key="1">
    <source>
        <dbReference type="ARBA" id="ARBA00004370"/>
    </source>
</evidence>
<evidence type="ECO:0000256" key="3">
    <source>
        <dbReference type="ARBA" id="ARBA00022692"/>
    </source>
</evidence>
<feature type="domain" description="P-type ATPase A" evidence="11">
    <location>
        <begin position="164"/>
        <end position="264"/>
    </location>
</feature>
<dbReference type="EC" id="7.2.2.12" evidence="8"/>
<accession>A0A6B2JUI7</accession>
<evidence type="ECO:0000256" key="7">
    <source>
        <dbReference type="ARBA" id="ARBA00023136"/>
    </source>
</evidence>
<feature type="transmembrane region" description="Helical" evidence="10">
    <location>
        <begin position="50"/>
        <end position="67"/>
    </location>
</feature>
<keyword evidence="5" id="KW-1278">Translocase</keyword>
<dbReference type="InterPro" id="IPR059000">
    <property type="entry name" value="ATPase_P-type_domA"/>
</dbReference>
<evidence type="ECO:0000256" key="4">
    <source>
        <dbReference type="ARBA" id="ARBA00022723"/>
    </source>
</evidence>
<comment type="similarity">
    <text evidence="2 10">Belongs to the cation transport ATPase (P-type) (TC 3.A.3) family. Type IB subfamily.</text>
</comment>
<dbReference type="InterPro" id="IPR023299">
    <property type="entry name" value="ATPase_P-typ_cyto_dom_N"/>
</dbReference>
<dbReference type="CDD" id="cd02079">
    <property type="entry name" value="P-type_ATPase_HM"/>
    <property type="match status" value="1"/>
</dbReference>
<reference evidence="12 13" key="1">
    <citation type="submission" date="2020-02" db="EMBL/GenBank/DDBJ databases">
        <title>Pseudoroseicyclus tamarix, sp. nov., isolated from offshore sediment of a Tamarix chinensis forest.</title>
        <authorList>
            <person name="Gai Y."/>
        </authorList>
    </citation>
    <scope>NUCLEOTIDE SEQUENCE [LARGE SCALE GENOMIC DNA]</scope>
    <source>
        <strain evidence="12 13">CLL3-39</strain>
    </source>
</reference>
<evidence type="ECO:0000313" key="13">
    <source>
        <dbReference type="Proteomes" id="UP000474757"/>
    </source>
</evidence>
<feature type="transmembrane region" description="Helical" evidence="10">
    <location>
        <begin position="119"/>
        <end position="146"/>
    </location>
</feature>
<dbReference type="InterPro" id="IPR018303">
    <property type="entry name" value="ATPase_P-typ_P_site"/>
</dbReference>
<sequence>MWISASHERRDSRLGRLIDAPAGHHDHDHDHDHDHGEGGHHHHPFGVMEAIRIVIAGACALGAWSGLPDHTYANFANEMYIPWGWYAFVGLTIGAWPLYREAWESILARRMTMELSMTIALLAAVFTAYFTVALFITFFVLVAEALEGMTLDRGRKAIRDLMDLLPDEVSVRRPGGISNVRASALRPGDSVLVSPGGRVPVDGPVTSGNSFIDESRITGESMPVEKVAGSYVYAGTVNQSGALEITAERIGRDTSYGQILEAVERAERSRAPIQKLSDKLAAWIVYFALAMAAFAYWYSGGDVSVVISTIVVAGACGVAAGTPLALLGGIGRSAKLGAIVKGGRHLETLGRVKTVVLDKTGTLTFGTPEVAGLAPAPGVSEEALLAAAVTAELRSEHPLGKAILAHARGRGLQAVEPTRFHYVPGRGVEVEGPNGTIHVGNPSWLSEHGVAAAEADSGAGSAILVAEAGRYLGAIRVEDRIRPEARAAMDRLRAMGIRTLLLTGDTRRIAEAVASELGVDEVEAELLPQDKLARIERLAAEAKRPVAMVGDGVNDAPALAAANVGVAMGSGTEVAREKADVVLLGNDLERFADTLHVARRTRSIIWFNLWGTIVVDLLGLAAAMTGMIGPTQAVLVHTISELAFILNSARLLPSPLFWKSPEELAARAGVAPAQASASPAE</sequence>
<keyword evidence="10" id="KW-0547">Nucleotide-binding</keyword>
<dbReference type="InterPro" id="IPR051014">
    <property type="entry name" value="Cation_Transport_ATPase_IB"/>
</dbReference>
<dbReference type="InterPro" id="IPR008250">
    <property type="entry name" value="ATPase_P-typ_transduc_dom_A_sf"/>
</dbReference>
<dbReference type="GO" id="GO:0046872">
    <property type="term" value="F:metal ion binding"/>
    <property type="evidence" value="ECO:0007669"/>
    <property type="project" value="UniProtKB-KW"/>
</dbReference>
<dbReference type="InterPro" id="IPR027256">
    <property type="entry name" value="P-typ_ATPase_IB"/>
</dbReference>
<dbReference type="AlphaFoldDB" id="A0A6B2JUI7"/>
<dbReference type="PANTHER" id="PTHR48085:SF5">
    <property type="entry name" value="CADMIUM_ZINC-TRANSPORTING ATPASE HMA4-RELATED"/>
    <property type="match status" value="1"/>
</dbReference>
<dbReference type="Proteomes" id="UP000474757">
    <property type="component" value="Unassembled WGS sequence"/>
</dbReference>
<name>A0A6B2JUI7_9RHOB</name>
<dbReference type="Pfam" id="PF00122">
    <property type="entry name" value="E1-E2_ATPase"/>
    <property type="match status" value="1"/>
</dbReference>
<evidence type="ECO:0000256" key="9">
    <source>
        <dbReference type="ARBA" id="ARBA00047308"/>
    </source>
</evidence>
<feature type="transmembrane region" description="Helical" evidence="10">
    <location>
        <begin position="305"/>
        <end position="327"/>
    </location>
</feature>
<feature type="transmembrane region" description="Helical" evidence="10">
    <location>
        <begin position="605"/>
        <end position="628"/>
    </location>
</feature>
<keyword evidence="6 10" id="KW-1133">Transmembrane helix</keyword>
<dbReference type="InterPro" id="IPR001757">
    <property type="entry name" value="P_typ_ATPase"/>
</dbReference>
<keyword evidence="7 10" id="KW-0472">Membrane</keyword>
<dbReference type="InterPro" id="IPR044492">
    <property type="entry name" value="P_typ_ATPase_HD_dom"/>
</dbReference>
<feature type="transmembrane region" description="Helical" evidence="10">
    <location>
        <begin position="280"/>
        <end position="299"/>
    </location>
</feature>
<comment type="subcellular location">
    <subcellularLocation>
        <location evidence="10">Cell membrane</location>
    </subcellularLocation>
    <subcellularLocation>
        <location evidence="1">Membrane</location>
    </subcellularLocation>
</comment>
<evidence type="ECO:0000259" key="11">
    <source>
        <dbReference type="Pfam" id="PF00122"/>
    </source>
</evidence>
<dbReference type="PRINTS" id="PR00941">
    <property type="entry name" value="CDATPASE"/>
</dbReference>
<dbReference type="SUPFAM" id="SSF56784">
    <property type="entry name" value="HAD-like"/>
    <property type="match status" value="1"/>
</dbReference>
<evidence type="ECO:0000256" key="5">
    <source>
        <dbReference type="ARBA" id="ARBA00022967"/>
    </source>
</evidence>
<evidence type="ECO:0000256" key="2">
    <source>
        <dbReference type="ARBA" id="ARBA00006024"/>
    </source>
</evidence>
<dbReference type="PANTHER" id="PTHR48085">
    <property type="entry name" value="CADMIUM/ZINC-TRANSPORTING ATPASE HMA2-RELATED"/>
    <property type="match status" value="1"/>
</dbReference>
<dbReference type="GO" id="GO:0005886">
    <property type="term" value="C:plasma membrane"/>
    <property type="evidence" value="ECO:0007669"/>
    <property type="project" value="UniProtKB-SubCell"/>
</dbReference>
<dbReference type="SUPFAM" id="SSF81653">
    <property type="entry name" value="Calcium ATPase, transduction domain A"/>
    <property type="match status" value="1"/>
</dbReference>
<organism evidence="12 13">
    <name type="scientific">Pseudoroseicyclus tamaricis</name>
    <dbReference type="NCBI Taxonomy" id="2705421"/>
    <lineage>
        <taxon>Bacteria</taxon>
        <taxon>Pseudomonadati</taxon>
        <taxon>Pseudomonadota</taxon>
        <taxon>Alphaproteobacteria</taxon>
        <taxon>Rhodobacterales</taxon>
        <taxon>Paracoccaceae</taxon>
        <taxon>Pseudoroseicyclus</taxon>
    </lineage>
</organism>
<proteinExistence type="inferred from homology"/>
<dbReference type="EMBL" id="JAAGAB010000001">
    <property type="protein sequence ID" value="NDV00279.1"/>
    <property type="molecule type" value="Genomic_DNA"/>
</dbReference>
<dbReference type="SFLD" id="SFLDG00002">
    <property type="entry name" value="C1.7:_P-type_atpase_like"/>
    <property type="match status" value="1"/>
</dbReference>
<evidence type="ECO:0000256" key="6">
    <source>
        <dbReference type="ARBA" id="ARBA00022989"/>
    </source>
</evidence>
<keyword evidence="10" id="KW-0067">ATP-binding</keyword>
<dbReference type="Gene3D" id="3.40.1110.10">
    <property type="entry name" value="Calcium-transporting ATPase, cytoplasmic domain N"/>
    <property type="match status" value="1"/>
</dbReference>
<dbReference type="Gene3D" id="3.40.50.1000">
    <property type="entry name" value="HAD superfamily/HAD-like"/>
    <property type="match status" value="1"/>
</dbReference>
<keyword evidence="13" id="KW-1185">Reference proteome</keyword>
<dbReference type="GO" id="GO:0005524">
    <property type="term" value="F:ATP binding"/>
    <property type="evidence" value="ECO:0007669"/>
    <property type="project" value="UniProtKB-UniRule"/>
</dbReference>
<dbReference type="GO" id="GO:0016463">
    <property type="term" value="F:P-type zinc transporter activity"/>
    <property type="evidence" value="ECO:0007669"/>
    <property type="project" value="UniProtKB-EC"/>
</dbReference>
<dbReference type="NCBIfam" id="TIGR01525">
    <property type="entry name" value="ATPase-IB_hvy"/>
    <property type="match status" value="1"/>
</dbReference>
<comment type="catalytic activity">
    <reaction evidence="9">
        <text>Zn(2+)(in) + ATP + H2O = Zn(2+)(out) + ADP + phosphate + H(+)</text>
        <dbReference type="Rhea" id="RHEA:20621"/>
        <dbReference type="ChEBI" id="CHEBI:15377"/>
        <dbReference type="ChEBI" id="CHEBI:15378"/>
        <dbReference type="ChEBI" id="CHEBI:29105"/>
        <dbReference type="ChEBI" id="CHEBI:30616"/>
        <dbReference type="ChEBI" id="CHEBI:43474"/>
        <dbReference type="ChEBI" id="CHEBI:456216"/>
        <dbReference type="EC" id="7.2.2.12"/>
    </reaction>
</comment>
<dbReference type="Gene3D" id="2.70.150.10">
    <property type="entry name" value="Calcium-transporting ATPase, cytoplasmic transduction domain A"/>
    <property type="match status" value="1"/>
</dbReference>
<keyword evidence="3 10" id="KW-0812">Transmembrane</keyword>
<keyword evidence="10" id="KW-1003">Cell membrane</keyword>
<comment type="caution">
    <text evidence="12">The sequence shown here is derived from an EMBL/GenBank/DDBJ whole genome shotgun (WGS) entry which is preliminary data.</text>
</comment>
<evidence type="ECO:0000256" key="8">
    <source>
        <dbReference type="ARBA" id="ARBA00039097"/>
    </source>
</evidence>
<dbReference type="InterPro" id="IPR023214">
    <property type="entry name" value="HAD_sf"/>
</dbReference>
<dbReference type="Pfam" id="PF00702">
    <property type="entry name" value="Hydrolase"/>
    <property type="match status" value="1"/>
</dbReference>
<feature type="transmembrane region" description="Helical" evidence="10">
    <location>
        <begin position="79"/>
        <end position="99"/>
    </location>
</feature>
<dbReference type="SFLD" id="SFLDF00027">
    <property type="entry name" value="p-type_atpase"/>
    <property type="match status" value="1"/>
</dbReference>
<evidence type="ECO:0000256" key="10">
    <source>
        <dbReference type="RuleBase" id="RU362081"/>
    </source>
</evidence>